<accession>A0A2G8JKZ1</accession>
<protein>
    <submittedName>
        <fullName evidence="1">Uncharacterized protein</fullName>
    </submittedName>
</protein>
<comment type="caution">
    <text evidence="1">The sequence shown here is derived from an EMBL/GenBank/DDBJ whole genome shotgun (WGS) entry which is preliminary data.</text>
</comment>
<evidence type="ECO:0000313" key="2">
    <source>
        <dbReference type="Proteomes" id="UP000230750"/>
    </source>
</evidence>
<evidence type="ECO:0000313" key="1">
    <source>
        <dbReference type="EMBL" id="PIK36426.1"/>
    </source>
</evidence>
<proteinExistence type="predicted"/>
<dbReference type="Proteomes" id="UP000230750">
    <property type="component" value="Unassembled WGS sequence"/>
</dbReference>
<gene>
    <name evidence="1" type="ORF">BSL78_26742</name>
</gene>
<name>A0A2G8JKZ1_STIJA</name>
<organism evidence="1 2">
    <name type="scientific">Stichopus japonicus</name>
    <name type="common">Sea cucumber</name>
    <dbReference type="NCBI Taxonomy" id="307972"/>
    <lineage>
        <taxon>Eukaryota</taxon>
        <taxon>Metazoa</taxon>
        <taxon>Echinodermata</taxon>
        <taxon>Eleutherozoa</taxon>
        <taxon>Echinozoa</taxon>
        <taxon>Holothuroidea</taxon>
        <taxon>Aspidochirotacea</taxon>
        <taxon>Aspidochirotida</taxon>
        <taxon>Stichopodidae</taxon>
        <taxon>Apostichopus</taxon>
    </lineage>
</organism>
<sequence>MALFYIISILVVAVLAILYQVELNYDPLLASASVTLMRNREDSFKYATNIPQYEKWTLMISAAEEVNKSRLSMGKTFNLYSDIPLIGRQVIPTKVVVYKPYHRLDLQTHAKFLEMRISMNFTDKLRDDFPFTKLDCSIHSKRRSLLYYSTVVQGLRFVLRQQLRGSLLNMKLFLQT</sequence>
<dbReference type="AlphaFoldDB" id="A0A2G8JKZ1"/>
<reference evidence="1 2" key="1">
    <citation type="journal article" date="2017" name="PLoS Biol.">
        <title>The sea cucumber genome provides insights into morphological evolution and visceral regeneration.</title>
        <authorList>
            <person name="Zhang X."/>
            <person name="Sun L."/>
            <person name="Yuan J."/>
            <person name="Sun Y."/>
            <person name="Gao Y."/>
            <person name="Zhang L."/>
            <person name="Li S."/>
            <person name="Dai H."/>
            <person name="Hamel J.F."/>
            <person name="Liu C."/>
            <person name="Yu Y."/>
            <person name="Liu S."/>
            <person name="Lin W."/>
            <person name="Guo K."/>
            <person name="Jin S."/>
            <person name="Xu P."/>
            <person name="Storey K.B."/>
            <person name="Huan P."/>
            <person name="Zhang T."/>
            <person name="Zhou Y."/>
            <person name="Zhang J."/>
            <person name="Lin C."/>
            <person name="Li X."/>
            <person name="Xing L."/>
            <person name="Huo D."/>
            <person name="Sun M."/>
            <person name="Wang L."/>
            <person name="Mercier A."/>
            <person name="Li F."/>
            <person name="Yang H."/>
            <person name="Xiang J."/>
        </authorList>
    </citation>
    <scope>NUCLEOTIDE SEQUENCE [LARGE SCALE GENOMIC DNA]</scope>
    <source>
        <strain evidence="1">Shaxun</strain>
        <tissue evidence="1">Muscle</tissue>
    </source>
</reference>
<dbReference type="OrthoDB" id="6331612at2759"/>
<keyword evidence="2" id="KW-1185">Reference proteome</keyword>
<dbReference type="EMBL" id="MRZV01001678">
    <property type="protein sequence ID" value="PIK36426.1"/>
    <property type="molecule type" value="Genomic_DNA"/>
</dbReference>